<name>S9U0B6_9TRYP</name>
<dbReference type="Proteomes" id="UP000015354">
    <property type="component" value="Unassembled WGS sequence"/>
</dbReference>
<organism evidence="1 2">
    <name type="scientific">Strigomonas culicis</name>
    <dbReference type="NCBI Taxonomy" id="28005"/>
    <lineage>
        <taxon>Eukaryota</taxon>
        <taxon>Discoba</taxon>
        <taxon>Euglenozoa</taxon>
        <taxon>Kinetoplastea</taxon>
        <taxon>Metakinetoplastina</taxon>
        <taxon>Trypanosomatida</taxon>
        <taxon>Trypanosomatidae</taxon>
        <taxon>Strigomonadinae</taxon>
        <taxon>Strigomonas</taxon>
    </lineage>
</organism>
<sequence length="406" mass="43635">MSKPSPAAPKGDAGSRYFWRDGAVAEAPAGVELRAGPVEDAHAVAQTVRRLAEHALGFDEWLEPLDPAALAAAAARTCLAQAAQAKDAAVVGALLARRLEGEVRGFGKKLGSLRKDKVAVLGHLATAAGQRGLGVTPALLATMEAALRADGTQLALFASPDCLPTPPVATATVKWYRRACEPAAVFRTDFAENVFPEFFEYDTILRADAICKNAIPAALESKHAEALQGWSDVDLQQEEQAQWLLDFLQTHTTEAVAEMAYVPTSVAALRADLGHPANHIYVRVVDDVVHDMVVLRLRDVRCHEGGSATPAAEAPPIAQVVYALFAKLTGTDRVEHVLLLAHHLLRVQVVYMASLFGVTESDLAKSNFEEIMKNREFLYLVGSNSRTAAVVPATPASKLYPPVYFC</sequence>
<gene>
    <name evidence="1" type="ORF">STCU_07308</name>
</gene>
<dbReference type="InterPro" id="IPR016181">
    <property type="entry name" value="Acyl_CoA_acyltransferase"/>
</dbReference>
<comment type="caution">
    <text evidence="1">The sequence shown here is derived from an EMBL/GenBank/DDBJ whole genome shotgun (WGS) entry which is preliminary data.</text>
</comment>
<dbReference type="Gene3D" id="3.40.630.30">
    <property type="match status" value="1"/>
</dbReference>
<dbReference type="OrthoDB" id="426293at2759"/>
<reference evidence="1 2" key="1">
    <citation type="journal article" date="2013" name="PLoS ONE">
        <title>Predicting the Proteins of Angomonas deanei, Strigomonas culicis and Their Respective Endosymbionts Reveals New Aspects of the Trypanosomatidae Family.</title>
        <authorList>
            <person name="Motta M.C."/>
            <person name="Martins A.C."/>
            <person name="de Souza S.S."/>
            <person name="Catta-Preta C.M."/>
            <person name="Silva R."/>
            <person name="Klein C.C."/>
            <person name="de Almeida L.G."/>
            <person name="de Lima Cunha O."/>
            <person name="Ciapina L.P."/>
            <person name="Brocchi M."/>
            <person name="Colabardini A.C."/>
            <person name="de Araujo Lima B."/>
            <person name="Machado C.R."/>
            <person name="de Almeida Soares C.M."/>
            <person name="Probst C.M."/>
            <person name="de Menezes C.B."/>
            <person name="Thompson C.E."/>
            <person name="Bartholomeu D.C."/>
            <person name="Gradia D.F."/>
            <person name="Pavoni D.P."/>
            <person name="Grisard E.C."/>
            <person name="Fantinatti-Garboggini F."/>
            <person name="Marchini F.K."/>
            <person name="Rodrigues-Luiz G.F."/>
            <person name="Wagner G."/>
            <person name="Goldman G.H."/>
            <person name="Fietto J.L."/>
            <person name="Elias M.C."/>
            <person name="Goldman M.H."/>
            <person name="Sagot M.F."/>
            <person name="Pereira M."/>
            <person name="Stoco P.H."/>
            <person name="de Mendonca-Neto R.P."/>
            <person name="Teixeira S.M."/>
            <person name="Maciel T.E."/>
            <person name="de Oliveira Mendes T.A."/>
            <person name="Urmenyi T.P."/>
            <person name="de Souza W."/>
            <person name="Schenkman S."/>
            <person name="de Vasconcelos A.T."/>
        </authorList>
    </citation>
    <scope>NUCLEOTIDE SEQUENCE [LARGE SCALE GENOMIC DNA]</scope>
</reference>
<accession>S9U0B6</accession>
<proteinExistence type="predicted"/>
<dbReference type="EMBL" id="ATMH01007308">
    <property type="protein sequence ID" value="EPY24182.1"/>
    <property type="molecule type" value="Genomic_DNA"/>
</dbReference>
<dbReference type="SUPFAM" id="SSF55729">
    <property type="entry name" value="Acyl-CoA N-acyltransferases (Nat)"/>
    <property type="match status" value="1"/>
</dbReference>
<keyword evidence="2" id="KW-1185">Reference proteome</keyword>
<protein>
    <submittedName>
        <fullName evidence="1">Uncharacterized protein</fullName>
    </submittedName>
</protein>
<evidence type="ECO:0000313" key="1">
    <source>
        <dbReference type="EMBL" id="EPY24182.1"/>
    </source>
</evidence>
<evidence type="ECO:0000313" key="2">
    <source>
        <dbReference type="Proteomes" id="UP000015354"/>
    </source>
</evidence>
<dbReference type="AlphaFoldDB" id="S9U0B6"/>